<feature type="region of interest" description="Disordered" evidence="1">
    <location>
        <begin position="1"/>
        <end position="65"/>
    </location>
</feature>
<organism evidence="4">
    <name type="scientific">Onchocerca flexuosa</name>
    <dbReference type="NCBI Taxonomy" id="387005"/>
    <lineage>
        <taxon>Eukaryota</taxon>
        <taxon>Metazoa</taxon>
        <taxon>Ecdysozoa</taxon>
        <taxon>Nematoda</taxon>
        <taxon>Chromadorea</taxon>
        <taxon>Rhabditida</taxon>
        <taxon>Spirurina</taxon>
        <taxon>Spiruromorpha</taxon>
        <taxon>Filarioidea</taxon>
        <taxon>Onchocercidae</taxon>
        <taxon>Onchocerca</taxon>
    </lineage>
</organism>
<evidence type="ECO:0000313" key="4">
    <source>
        <dbReference type="WBParaSite" id="OFLC_0000436901-mRNA-1"/>
    </source>
</evidence>
<gene>
    <name evidence="2" type="ORF">OFLC_LOCUS4370</name>
</gene>
<evidence type="ECO:0000313" key="3">
    <source>
        <dbReference type="Proteomes" id="UP000267606"/>
    </source>
</evidence>
<feature type="compositionally biased region" description="Basic residues" evidence="1">
    <location>
        <begin position="37"/>
        <end position="49"/>
    </location>
</feature>
<feature type="compositionally biased region" description="Basic residues" evidence="1">
    <location>
        <begin position="16"/>
        <end position="30"/>
    </location>
</feature>
<accession>A0A183HA58</accession>
<evidence type="ECO:0000256" key="1">
    <source>
        <dbReference type="SAM" id="MobiDB-lite"/>
    </source>
</evidence>
<dbReference type="EMBL" id="UZAJ01003285">
    <property type="protein sequence ID" value="VDO39779.1"/>
    <property type="molecule type" value="Genomic_DNA"/>
</dbReference>
<reference evidence="4" key="1">
    <citation type="submission" date="2016-06" db="UniProtKB">
        <authorList>
            <consortium name="WormBaseParasite"/>
        </authorList>
    </citation>
    <scope>IDENTIFICATION</scope>
</reference>
<sequence>MPLSSTSIREGAPRRTVGKLARKKPRKPQHRVQLEKKTRKSSLFRRLSGKRTSNDIIPGSSSQKQTFMPRNTAIASSTLAIVPTMDSSGSMFKRLSDASLPVKKKEKLISASPLALTCANRPSTLQALL</sequence>
<keyword evidence="3" id="KW-1185">Reference proteome</keyword>
<dbReference type="Proteomes" id="UP000267606">
    <property type="component" value="Unassembled WGS sequence"/>
</dbReference>
<proteinExistence type="predicted"/>
<feature type="compositionally biased region" description="Polar residues" evidence="1">
    <location>
        <begin position="50"/>
        <end position="65"/>
    </location>
</feature>
<dbReference type="AlphaFoldDB" id="A0A183HA58"/>
<dbReference type="STRING" id="387005.A0A183HA58"/>
<protein>
    <submittedName>
        <fullName evidence="2 4">Uncharacterized protein</fullName>
    </submittedName>
</protein>
<dbReference type="WBParaSite" id="OFLC_0000436901-mRNA-1">
    <property type="protein sequence ID" value="OFLC_0000436901-mRNA-1"/>
    <property type="gene ID" value="OFLC_0000436901"/>
</dbReference>
<evidence type="ECO:0000313" key="2">
    <source>
        <dbReference type="EMBL" id="VDO39779.1"/>
    </source>
</evidence>
<reference evidence="2 3" key="2">
    <citation type="submission" date="2018-11" db="EMBL/GenBank/DDBJ databases">
        <authorList>
            <consortium name="Pathogen Informatics"/>
        </authorList>
    </citation>
    <scope>NUCLEOTIDE SEQUENCE [LARGE SCALE GENOMIC DNA]</scope>
</reference>
<name>A0A183HA58_9BILA</name>